<organism evidence="2 3">
    <name type="scientific">Acrasis kona</name>
    <dbReference type="NCBI Taxonomy" id="1008807"/>
    <lineage>
        <taxon>Eukaryota</taxon>
        <taxon>Discoba</taxon>
        <taxon>Heterolobosea</taxon>
        <taxon>Tetramitia</taxon>
        <taxon>Eutetramitia</taxon>
        <taxon>Acrasidae</taxon>
        <taxon>Acrasis</taxon>
    </lineage>
</organism>
<dbReference type="Pfam" id="PF00022">
    <property type="entry name" value="Actin"/>
    <property type="match status" value="1"/>
</dbReference>
<dbReference type="Gene3D" id="3.30.420.40">
    <property type="match status" value="2"/>
</dbReference>
<dbReference type="Proteomes" id="UP001431209">
    <property type="component" value="Unassembled WGS sequence"/>
</dbReference>
<keyword evidence="3" id="KW-1185">Reference proteome</keyword>
<evidence type="ECO:0000313" key="3">
    <source>
        <dbReference type="Proteomes" id="UP001431209"/>
    </source>
</evidence>
<comment type="similarity">
    <text evidence="1">Belongs to the actin family.</text>
</comment>
<gene>
    <name evidence="2" type="ORF">AKO1_006379</name>
</gene>
<dbReference type="EMBL" id="JAOPGA020000130">
    <property type="protein sequence ID" value="KAL0477016.1"/>
    <property type="molecule type" value="Genomic_DNA"/>
</dbReference>
<evidence type="ECO:0000313" key="2">
    <source>
        <dbReference type="EMBL" id="KAL0477016.1"/>
    </source>
</evidence>
<sequence length="354" mass="39855">MDQVAVIDVGSGFTKIGINSEQLPLKTFESAVNGHAYGREALKKGGVHKYVMEKGYWINFDTMNKYLDHIYKDEFVVRPDDYGVIMTESPSSQKNYREKLVKLMFEQYDVPYFYLARQDVLTALSAGKLTAAVLESGYGVTLASVIYEGYAINNLTHKLEIGAADVDDALMKILIEERGVVFATDSERYQVRLIKEKFCNVASQQSAFDSTDVTTDTFELPDGRVITIGDVEKYKPSELLFYPREFGFNSDGVHESLAQCINRSDEELRPWLYKNIICGGGNTAFSGIDTRLQNEISELSSTITVHVEAPVSRKYSAWIGAAMLSSLSTFEKMAMRRSQYDEVGEQLVHRVCFN</sequence>
<dbReference type="SMART" id="SM00268">
    <property type="entry name" value="ACTIN"/>
    <property type="match status" value="1"/>
</dbReference>
<dbReference type="InterPro" id="IPR043129">
    <property type="entry name" value="ATPase_NBD"/>
</dbReference>
<accession>A0AAW2YJI8</accession>
<dbReference type="Gene3D" id="3.90.640.10">
    <property type="entry name" value="Actin, Chain A, domain 4"/>
    <property type="match status" value="1"/>
</dbReference>
<reference evidence="2 3" key="1">
    <citation type="submission" date="2024-03" db="EMBL/GenBank/DDBJ databases">
        <title>The Acrasis kona genome and developmental transcriptomes reveal deep origins of eukaryotic multicellular pathways.</title>
        <authorList>
            <person name="Sheikh S."/>
            <person name="Fu C.-J."/>
            <person name="Brown M.W."/>
            <person name="Baldauf S.L."/>
        </authorList>
    </citation>
    <scope>NUCLEOTIDE SEQUENCE [LARGE SCALE GENOMIC DNA]</scope>
    <source>
        <strain evidence="2 3">ATCC MYA-3509</strain>
    </source>
</reference>
<dbReference type="InterPro" id="IPR004000">
    <property type="entry name" value="Actin"/>
</dbReference>
<comment type="caution">
    <text evidence="2">The sequence shown here is derived from an EMBL/GenBank/DDBJ whole genome shotgun (WGS) entry which is preliminary data.</text>
</comment>
<proteinExistence type="inferred from homology"/>
<dbReference type="SUPFAM" id="SSF53067">
    <property type="entry name" value="Actin-like ATPase domain"/>
    <property type="match status" value="2"/>
</dbReference>
<protein>
    <submittedName>
        <fullName evidence="2">Actin</fullName>
    </submittedName>
</protein>
<dbReference type="AlphaFoldDB" id="A0AAW2YJI8"/>
<evidence type="ECO:0000256" key="1">
    <source>
        <dbReference type="RuleBase" id="RU000487"/>
    </source>
</evidence>
<dbReference type="PANTHER" id="PTHR11937">
    <property type="entry name" value="ACTIN"/>
    <property type="match status" value="1"/>
</dbReference>
<name>A0AAW2YJI8_9EUKA</name>
<dbReference type="PRINTS" id="PR00190">
    <property type="entry name" value="ACTIN"/>
</dbReference>